<dbReference type="PANTHER" id="PTHR10110:SF86">
    <property type="entry name" value="SODIUM_HYDROGEN EXCHANGER 7"/>
    <property type="match status" value="1"/>
</dbReference>
<dbReference type="InterPro" id="IPR018422">
    <property type="entry name" value="Cation/H_exchanger_CPA1"/>
</dbReference>
<comment type="caution">
    <text evidence="10">Lacks conserved residue(s) required for the propagation of feature annotation.</text>
</comment>
<evidence type="ECO:0000256" key="5">
    <source>
        <dbReference type="ARBA" id="ARBA00022989"/>
    </source>
</evidence>
<evidence type="ECO:0000313" key="12">
    <source>
        <dbReference type="EMBL" id="CAA9203119.1"/>
    </source>
</evidence>
<keyword evidence="9 10" id="KW-0739">Sodium transport</keyword>
<reference evidence="12 13" key="1">
    <citation type="submission" date="2020-02" db="EMBL/GenBank/DDBJ databases">
        <authorList>
            <person name="Criscuolo A."/>
        </authorList>
    </citation>
    <scope>NUCLEOTIDE SEQUENCE [LARGE SCALE GENOMIC DNA]</scope>
    <source>
        <strain evidence="12">CIP105534</strain>
    </source>
</reference>
<dbReference type="RefSeq" id="WP_173972935.1">
    <property type="nucleotide sequence ID" value="NZ_CADCSU010000174.1"/>
</dbReference>
<dbReference type="GO" id="GO:0015386">
    <property type="term" value="F:potassium:proton antiporter activity"/>
    <property type="evidence" value="ECO:0007669"/>
    <property type="project" value="TreeGrafter"/>
</dbReference>
<comment type="subcellular location">
    <subcellularLocation>
        <location evidence="1 10">Cell membrane</location>
        <topology evidence="1 10">Multi-pass membrane protein</topology>
    </subcellularLocation>
</comment>
<feature type="transmembrane region" description="Helical" evidence="10">
    <location>
        <begin position="54"/>
        <end position="71"/>
    </location>
</feature>
<feature type="transmembrane region" description="Helical" evidence="10">
    <location>
        <begin position="28"/>
        <end position="48"/>
    </location>
</feature>
<keyword evidence="8 10" id="KW-0472">Membrane</keyword>
<dbReference type="GO" id="GO:0005886">
    <property type="term" value="C:plasma membrane"/>
    <property type="evidence" value="ECO:0007669"/>
    <property type="project" value="UniProtKB-SubCell"/>
</dbReference>
<feature type="transmembrane region" description="Helical" evidence="10">
    <location>
        <begin position="83"/>
        <end position="106"/>
    </location>
</feature>
<feature type="transmembrane region" description="Helical" evidence="10">
    <location>
        <begin position="211"/>
        <end position="228"/>
    </location>
</feature>
<evidence type="ECO:0000256" key="7">
    <source>
        <dbReference type="ARBA" id="ARBA00023065"/>
    </source>
</evidence>
<keyword evidence="3 10" id="KW-1003">Cell membrane</keyword>
<dbReference type="Gene3D" id="6.10.140.1330">
    <property type="match status" value="1"/>
</dbReference>
<proteinExistence type="inferred from homology"/>
<gene>
    <name evidence="12" type="primary">nhaK</name>
    <name evidence="12" type="ORF">FLA105534_04443</name>
</gene>
<organism evidence="12 13">
    <name type="scientific">Flavobacterium bizetiae</name>
    <dbReference type="NCBI Taxonomy" id="2704140"/>
    <lineage>
        <taxon>Bacteria</taxon>
        <taxon>Pseudomonadati</taxon>
        <taxon>Bacteroidota</taxon>
        <taxon>Flavobacteriia</taxon>
        <taxon>Flavobacteriales</taxon>
        <taxon>Flavobacteriaceae</taxon>
        <taxon>Flavobacterium</taxon>
    </lineage>
</organism>
<feature type="transmembrane region" description="Helical" evidence="10">
    <location>
        <begin position="301"/>
        <end position="322"/>
    </location>
</feature>
<keyword evidence="2 10" id="KW-0813">Transport</keyword>
<evidence type="ECO:0000256" key="4">
    <source>
        <dbReference type="ARBA" id="ARBA00022692"/>
    </source>
</evidence>
<name>A0A6J4GV08_9FLAO</name>
<keyword evidence="4 10" id="KW-0812">Transmembrane</keyword>
<feature type="transmembrane region" description="Helical" evidence="10">
    <location>
        <begin position="157"/>
        <end position="176"/>
    </location>
</feature>
<feature type="transmembrane region" description="Helical" evidence="10">
    <location>
        <begin position="386"/>
        <end position="410"/>
    </location>
</feature>
<keyword evidence="13" id="KW-1185">Reference proteome</keyword>
<dbReference type="InterPro" id="IPR004705">
    <property type="entry name" value="Cation/H_exchanger_CPA1_bac"/>
</dbReference>
<dbReference type="EMBL" id="CADCSU010000174">
    <property type="protein sequence ID" value="CAA9203119.1"/>
    <property type="molecule type" value="Genomic_DNA"/>
</dbReference>
<keyword evidence="10" id="KW-0050">Antiport</keyword>
<dbReference type="AlphaFoldDB" id="A0A6J4GV08"/>
<feature type="domain" description="Cation/H+ exchanger transmembrane" evidence="11">
    <location>
        <begin position="11"/>
        <end position="412"/>
    </location>
</feature>
<feature type="transmembrane region" description="Helical" evidence="10">
    <location>
        <begin position="343"/>
        <end position="371"/>
    </location>
</feature>
<dbReference type="NCBIfam" id="TIGR00831">
    <property type="entry name" value="a_cpa1"/>
    <property type="match status" value="1"/>
</dbReference>
<dbReference type="GO" id="GO:0098719">
    <property type="term" value="P:sodium ion import across plasma membrane"/>
    <property type="evidence" value="ECO:0007669"/>
    <property type="project" value="TreeGrafter"/>
</dbReference>
<evidence type="ECO:0000256" key="9">
    <source>
        <dbReference type="ARBA" id="ARBA00023201"/>
    </source>
</evidence>
<evidence type="ECO:0000313" key="13">
    <source>
        <dbReference type="Proteomes" id="UP000479938"/>
    </source>
</evidence>
<comment type="similarity">
    <text evidence="10">Belongs to the monovalent cation:proton antiporter 1 (CPA1) transporter (TC 2.A.36) family.</text>
</comment>
<protein>
    <submittedName>
        <fullName evidence="12">Sodium, potassium, lithium and rubidium/H(+) antiporter</fullName>
    </submittedName>
</protein>
<dbReference type="GO" id="GO:0015385">
    <property type="term" value="F:sodium:proton antiporter activity"/>
    <property type="evidence" value="ECO:0007669"/>
    <property type="project" value="InterPro"/>
</dbReference>
<feature type="transmembrane region" description="Helical" evidence="10">
    <location>
        <begin position="182"/>
        <end position="204"/>
    </location>
</feature>
<dbReference type="Proteomes" id="UP000479938">
    <property type="component" value="Unassembled WGS sequence"/>
</dbReference>
<keyword evidence="7 10" id="KW-0406">Ion transport</keyword>
<feature type="transmembrane region" description="Helical" evidence="10">
    <location>
        <begin position="112"/>
        <end position="136"/>
    </location>
</feature>
<feature type="transmembrane region" description="Helical" evidence="10">
    <location>
        <begin position="270"/>
        <end position="289"/>
    </location>
</feature>
<feature type="transmembrane region" description="Helical" evidence="10">
    <location>
        <begin position="6"/>
        <end position="21"/>
    </location>
</feature>
<keyword evidence="6 10" id="KW-0915">Sodium</keyword>
<dbReference type="Pfam" id="PF00999">
    <property type="entry name" value="Na_H_Exchanger"/>
    <property type="match status" value="1"/>
</dbReference>
<feature type="transmembrane region" description="Helical" evidence="10">
    <location>
        <begin position="234"/>
        <end position="250"/>
    </location>
</feature>
<evidence type="ECO:0000259" key="11">
    <source>
        <dbReference type="Pfam" id="PF00999"/>
    </source>
</evidence>
<evidence type="ECO:0000256" key="1">
    <source>
        <dbReference type="ARBA" id="ARBA00004651"/>
    </source>
</evidence>
<accession>A0A6J4GV08</accession>
<evidence type="ECO:0000256" key="10">
    <source>
        <dbReference type="RuleBase" id="RU366002"/>
    </source>
</evidence>
<evidence type="ECO:0000256" key="3">
    <source>
        <dbReference type="ARBA" id="ARBA00022475"/>
    </source>
</evidence>
<sequence>MENYSIIIFILAIVIGLSAFADKAKLPYHILLVIVGIAIGFIPTMSEIEINPEIIFLIFLPPLLYDASFNISPKDFKTNINTIGTLAVSLVFLTAAGIAVVAYYIIPGMTWPLAFVLGAILSATDAVAAISVTKGLKLSHKTLTILEGESLINDASALVAYRFAVAAVMGSSFIIWKATLEFILLLGGGFLVGFTLAKILAFILNRVQKNINVTISFMLLMPFVAYLVAENLHVSGVIAVVVLGLTIARFSKKIFPESLKNQSRSLWDIIIFLLNGLIFILIGLNFRYVLKHIDNGMVLPYIGYAVIITIVALLIRMARIFLQKINLQKAFQNTKRKRRVSEHALLDTNNSIILSWSGMRGIVSLAIAIGIPKQLEDGTPFPERDAIIFISVAVVLLTLIGQGLTLPWIVKKLNLKQEESQS</sequence>
<dbReference type="GO" id="GO:0051453">
    <property type="term" value="P:regulation of intracellular pH"/>
    <property type="evidence" value="ECO:0007669"/>
    <property type="project" value="TreeGrafter"/>
</dbReference>
<comment type="function">
    <text evidence="10">Na(+)/H(+) antiporter that extrudes sodium in exchange for external protons.</text>
</comment>
<dbReference type="PANTHER" id="PTHR10110">
    <property type="entry name" value="SODIUM/HYDROGEN EXCHANGER"/>
    <property type="match status" value="1"/>
</dbReference>
<evidence type="ECO:0000256" key="8">
    <source>
        <dbReference type="ARBA" id="ARBA00023136"/>
    </source>
</evidence>
<keyword evidence="5 10" id="KW-1133">Transmembrane helix</keyword>
<evidence type="ECO:0000256" key="2">
    <source>
        <dbReference type="ARBA" id="ARBA00022448"/>
    </source>
</evidence>
<dbReference type="InterPro" id="IPR006153">
    <property type="entry name" value="Cation/H_exchanger_TM"/>
</dbReference>
<evidence type="ECO:0000256" key="6">
    <source>
        <dbReference type="ARBA" id="ARBA00023053"/>
    </source>
</evidence>